<keyword evidence="3" id="KW-0863">Zinc-finger</keyword>
<name>A0A397T8Y9_9GLOM</name>
<dbReference type="GO" id="GO:0008270">
    <property type="term" value="F:zinc ion binding"/>
    <property type="evidence" value="ECO:0007669"/>
    <property type="project" value="UniProtKB-KW"/>
</dbReference>
<evidence type="ECO:0000256" key="3">
    <source>
        <dbReference type="PROSITE-ProRule" id="PRU00723"/>
    </source>
</evidence>
<gene>
    <name evidence="6" type="ORF">C1645_819442</name>
</gene>
<dbReference type="PROSITE" id="PS50103">
    <property type="entry name" value="ZF_C3H1"/>
    <property type="match status" value="1"/>
</dbReference>
<organism evidence="6 7">
    <name type="scientific">Glomus cerebriforme</name>
    <dbReference type="NCBI Taxonomy" id="658196"/>
    <lineage>
        <taxon>Eukaryota</taxon>
        <taxon>Fungi</taxon>
        <taxon>Fungi incertae sedis</taxon>
        <taxon>Mucoromycota</taxon>
        <taxon>Glomeromycotina</taxon>
        <taxon>Glomeromycetes</taxon>
        <taxon>Glomerales</taxon>
        <taxon>Glomeraceae</taxon>
        <taxon>Glomus</taxon>
    </lineage>
</organism>
<evidence type="ECO:0000256" key="1">
    <source>
        <dbReference type="ARBA" id="ARBA00004123"/>
    </source>
</evidence>
<protein>
    <recommendedName>
        <fullName evidence="5">C3H1-type domain-containing protein</fullName>
    </recommendedName>
</protein>
<evidence type="ECO:0000259" key="5">
    <source>
        <dbReference type="PROSITE" id="PS50103"/>
    </source>
</evidence>
<dbReference type="AlphaFoldDB" id="A0A397T8Y9"/>
<dbReference type="GO" id="GO:0005634">
    <property type="term" value="C:nucleus"/>
    <property type="evidence" value="ECO:0007669"/>
    <property type="project" value="UniProtKB-SubCell"/>
</dbReference>
<reference evidence="6 7" key="1">
    <citation type="submission" date="2018-06" db="EMBL/GenBank/DDBJ databases">
        <title>Comparative genomics reveals the genomic features of Rhizophagus irregularis, R. cerebriforme, R. diaphanum and Gigaspora rosea, and their symbiotic lifestyle signature.</title>
        <authorList>
            <person name="Morin E."/>
            <person name="San Clemente H."/>
            <person name="Chen E.C.H."/>
            <person name="De La Providencia I."/>
            <person name="Hainaut M."/>
            <person name="Kuo A."/>
            <person name="Kohler A."/>
            <person name="Murat C."/>
            <person name="Tang N."/>
            <person name="Roy S."/>
            <person name="Loubradou J."/>
            <person name="Henrissat B."/>
            <person name="Grigoriev I.V."/>
            <person name="Corradi N."/>
            <person name="Roux C."/>
            <person name="Martin F.M."/>
        </authorList>
    </citation>
    <scope>NUCLEOTIDE SEQUENCE [LARGE SCALE GENOMIC DNA]</scope>
    <source>
        <strain evidence="6 7">DAOM 227022</strain>
    </source>
</reference>
<feature type="compositionally biased region" description="Pro residues" evidence="4">
    <location>
        <begin position="358"/>
        <end position="367"/>
    </location>
</feature>
<keyword evidence="7" id="KW-1185">Reference proteome</keyword>
<proteinExistence type="predicted"/>
<feature type="compositionally biased region" description="Polar residues" evidence="4">
    <location>
        <begin position="332"/>
        <end position="347"/>
    </location>
</feature>
<dbReference type="Gene3D" id="4.10.1000.10">
    <property type="entry name" value="Zinc finger, CCCH-type"/>
    <property type="match status" value="1"/>
</dbReference>
<feature type="compositionally biased region" description="Polar residues" evidence="4">
    <location>
        <begin position="205"/>
        <end position="233"/>
    </location>
</feature>
<keyword evidence="3" id="KW-0479">Metal-binding</keyword>
<keyword evidence="3" id="KW-0862">Zinc</keyword>
<dbReference type="STRING" id="658196.A0A397T8Y9"/>
<dbReference type="PANTHER" id="PTHR46527:SF1">
    <property type="entry name" value="NUCLEOPORIN NUP42"/>
    <property type="match status" value="1"/>
</dbReference>
<feature type="region of interest" description="Disordered" evidence="4">
    <location>
        <begin position="154"/>
        <end position="233"/>
    </location>
</feature>
<comment type="subcellular location">
    <subcellularLocation>
        <location evidence="1">Nucleus</location>
    </subcellularLocation>
</comment>
<feature type="domain" description="C3H1-type" evidence="5">
    <location>
        <begin position="1"/>
        <end position="25"/>
    </location>
</feature>
<feature type="region of interest" description="Disordered" evidence="4">
    <location>
        <begin position="304"/>
        <end position="367"/>
    </location>
</feature>
<feature type="compositionally biased region" description="Low complexity" evidence="4">
    <location>
        <begin position="304"/>
        <end position="327"/>
    </location>
</feature>
<comment type="caution">
    <text evidence="6">The sequence shown here is derived from an EMBL/GenBank/DDBJ whole genome shotgun (WGS) entry which is preliminary data.</text>
</comment>
<dbReference type="Proteomes" id="UP000265703">
    <property type="component" value="Unassembled WGS sequence"/>
</dbReference>
<feature type="zinc finger region" description="C3H1-type" evidence="3">
    <location>
        <begin position="1"/>
        <end position="25"/>
    </location>
</feature>
<feature type="compositionally biased region" description="Low complexity" evidence="4">
    <location>
        <begin position="157"/>
        <end position="180"/>
    </location>
</feature>
<dbReference type="InterPro" id="IPR000571">
    <property type="entry name" value="Znf_CCCH"/>
</dbReference>
<accession>A0A397T8Y9</accession>
<evidence type="ECO:0000256" key="4">
    <source>
        <dbReference type="SAM" id="MobiDB-lite"/>
    </source>
</evidence>
<feature type="compositionally biased region" description="Low complexity" evidence="4">
    <location>
        <begin position="275"/>
        <end position="289"/>
    </location>
</feature>
<keyword evidence="2" id="KW-0539">Nucleus</keyword>
<evidence type="ECO:0000313" key="6">
    <source>
        <dbReference type="EMBL" id="RIA93366.1"/>
    </source>
</evidence>
<dbReference type="InterPro" id="IPR051767">
    <property type="entry name" value="Nucleoporin_NUP42"/>
</dbReference>
<evidence type="ECO:0000313" key="7">
    <source>
        <dbReference type="Proteomes" id="UP000265703"/>
    </source>
</evidence>
<feature type="region of interest" description="Disordered" evidence="4">
    <location>
        <begin position="22"/>
        <end position="54"/>
    </location>
</feature>
<dbReference type="PANTHER" id="PTHR46527">
    <property type="entry name" value="NUCLEOPORIN-LIKE PROTEIN 2"/>
    <property type="match status" value="1"/>
</dbReference>
<dbReference type="OrthoDB" id="20729at2759"/>
<sequence>MTVCKFFLEGRCNFGATCRNEHPGDAQQRNNHRFGATDSNNPLRGRIGFPGSSTDYPPGKIYDERSVKTDLTKDRPEYKYSCYGPSKEEPNLLEGTDFSAEELRVQYYSIMSTNGVDTAYRAGVKDLEDRMQGQIDAILGDVRSALTRFDAKRQQLAQQQASSGFGFGQQPQSQHQPAPQRQGAYGTPSALGAPAPSATPLPFGSSINQPNTPSLLGSTYNQPTAPSLFGSNPSGFGTSNFSASSSLNYPGAQPQPNPGSIFGGGLGNFQPPQQPQQQPQQPQQPDPQQQYLLQMQQQRELLAQQQQQQQQQMLQQQMLQQQQMQQQPPQPGNTQGTINNPQMQAFASSEFELYKIPEIPPPSDYRR</sequence>
<evidence type="ECO:0000256" key="2">
    <source>
        <dbReference type="ARBA" id="ARBA00023242"/>
    </source>
</evidence>
<dbReference type="EMBL" id="QKYT01000105">
    <property type="protein sequence ID" value="RIA93366.1"/>
    <property type="molecule type" value="Genomic_DNA"/>
</dbReference>
<feature type="region of interest" description="Disordered" evidence="4">
    <location>
        <begin position="246"/>
        <end position="289"/>
    </location>
</feature>